<gene>
    <name evidence="1" type="ORF">QH73_0011055</name>
</gene>
<dbReference type="OrthoDB" id="191687at2"/>
<proteinExistence type="predicted"/>
<dbReference type="Proteomes" id="UP000031532">
    <property type="component" value="Unassembled WGS sequence"/>
</dbReference>
<organism evidence="1 2">
    <name type="scientific">Scytonema millei VB511283</name>
    <dbReference type="NCBI Taxonomy" id="1245923"/>
    <lineage>
        <taxon>Bacteria</taxon>
        <taxon>Bacillati</taxon>
        <taxon>Cyanobacteriota</taxon>
        <taxon>Cyanophyceae</taxon>
        <taxon>Nostocales</taxon>
        <taxon>Scytonemataceae</taxon>
        <taxon>Scytonema</taxon>
    </lineage>
</organism>
<dbReference type="AlphaFoldDB" id="A0A9X5E6N9"/>
<comment type="caution">
    <text evidence="1">The sequence shown here is derived from an EMBL/GenBank/DDBJ whole genome shotgun (WGS) entry which is preliminary data.</text>
</comment>
<dbReference type="EMBL" id="JTJC03000002">
    <property type="protein sequence ID" value="NHC35194.1"/>
    <property type="molecule type" value="Genomic_DNA"/>
</dbReference>
<evidence type="ECO:0000313" key="2">
    <source>
        <dbReference type="Proteomes" id="UP000031532"/>
    </source>
</evidence>
<protein>
    <submittedName>
        <fullName evidence="1">Uncharacterized protein</fullName>
    </submittedName>
</protein>
<accession>A0A9X5E6N9</accession>
<reference evidence="1 2" key="1">
    <citation type="journal article" date="2015" name="Genome Announc.">
        <title>Draft Genome Sequence of the Terrestrial Cyanobacterium Scytonema millei VB511283, Isolated from Eastern India.</title>
        <authorList>
            <person name="Sen D."/>
            <person name="Chandrababunaidu M.M."/>
            <person name="Singh D."/>
            <person name="Sanghi N."/>
            <person name="Ghorai A."/>
            <person name="Mishra G.P."/>
            <person name="Madduluri M."/>
            <person name="Adhikary S.P."/>
            <person name="Tripathy S."/>
        </authorList>
    </citation>
    <scope>NUCLEOTIDE SEQUENCE [LARGE SCALE GENOMIC DNA]</scope>
    <source>
        <strain evidence="1 2">VB511283</strain>
    </source>
</reference>
<dbReference type="RefSeq" id="WP_132866907.1">
    <property type="nucleotide sequence ID" value="NZ_JTJC03000002.1"/>
</dbReference>
<evidence type="ECO:0000313" key="1">
    <source>
        <dbReference type="EMBL" id="NHC35194.1"/>
    </source>
</evidence>
<keyword evidence="2" id="KW-1185">Reference proteome</keyword>
<sequence>MKIKIKISYLSLCYLVTGLLFYLNPFVKAIAVSHTSIKSSPQINKINLYNNTKIYNVEALIPGDRTTVDLMQIVPPIRLVELSQKFKIALQKNSDSEWLSSLIKNTPAGQPLPYDSRLGVSKTEYQEFLSLSHKLIIKKTGTSILQIKREGNKYVFLGNNSLSNLTGIKLDLERNLLETPYGTTAKLLVVVAHAERQHLTGAWSGFMWKLEQFDRHTNSNIRIQFSLGKMTHNGRGILHYDVTRISDRVVAKSTPLILQYNLIPFR</sequence>
<name>A0A9X5E6N9_9CYAN</name>